<dbReference type="RefSeq" id="XP_022327633.1">
    <property type="nucleotide sequence ID" value="XM_022471925.1"/>
</dbReference>
<keyword evidence="1" id="KW-0472">Membrane</keyword>
<protein>
    <submittedName>
        <fullName evidence="3 4">Uncharacterized protein LOC111126964</fullName>
    </submittedName>
</protein>
<accession>A0A8B8DIE1</accession>
<evidence type="ECO:0000256" key="1">
    <source>
        <dbReference type="SAM" id="Phobius"/>
    </source>
</evidence>
<dbReference type="RefSeq" id="XP_022327632.1">
    <property type="nucleotide sequence ID" value="XM_022471924.1"/>
</dbReference>
<dbReference type="GeneID" id="111126964"/>
<organism evidence="2 4">
    <name type="scientific">Crassostrea virginica</name>
    <name type="common">Eastern oyster</name>
    <dbReference type="NCBI Taxonomy" id="6565"/>
    <lineage>
        <taxon>Eukaryota</taxon>
        <taxon>Metazoa</taxon>
        <taxon>Spiralia</taxon>
        <taxon>Lophotrochozoa</taxon>
        <taxon>Mollusca</taxon>
        <taxon>Bivalvia</taxon>
        <taxon>Autobranchia</taxon>
        <taxon>Pteriomorphia</taxon>
        <taxon>Ostreida</taxon>
        <taxon>Ostreoidea</taxon>
        <taxon>Ostreidae</taxon>
        <taxon>Crassostrea</taxon>
    </lineage>
</organism>
<dbReference type="OrthoDB" id="6117380at2759"/>
<keyword evidence="2" id="KW-1185">Reference proteome</keyword>
<reference evidence="3 4" key="1">
    <citation type="submission" date="2025-04" db="UniProtKB">
        <authorList>
            <consortium name="RefSeq"/>
        </authorList>
    </citation>
    <scope>IDENTIFICATION</scope>
    <source>
        <tissue evidence="3 4">Whole sample</tissue>
    </source>
</reference>
<feature type="transmembrane region" description="Helical" evidence="1">
    <location>
        <begin position="118"/>
        <end position="137"/>
    </location>
</feature>
<evidence type="ECO:0000313" key="3">
    <source>
        <dbReference type="RefSeq" id="XP_022327632.1"/>
    </source>
</evidence>
<dbReference type="AlphaFoldDB" id="A0A8B8DIE1"/>
<feature type="transmembrane region" description="Helical" evidence="1">
    <location>
        <begin position="287"/>
        <end position="311"/>
    </location>
</feature>
<gene>
    <name evidence="3 4" type="primary">LOC111126964</name>
</gene>
<dbReference type="Proteomes" id="UP000694844">
    <property type="component" value="Chromosome 3"/>
</dbReference>
<sequence>MIMIDLEEQQEKFRKITRDLCSWVIVLKIILMVAAIMLIFLSEDISNEKQCELQTAIEFIHLKFNSFSCEYNFIKELSESLCHLGKYVLWLTFSFCIALLVCQSLLLTDKNAHTSKIVFSVVVVCALVNVILLYFMVHYSNEILVERQEQKNIDYIELQKSMLLSLEKHYHGDDIIGSNDNSSAWNLFFIKYDCCAVREIQGTANDFDNTPWCTTSGSCQATSSQIPKTCCNDVTQDDYQNAPVMCHASVNPGTFRQGCLARMKSLSTVNIDEFEVLMLSVSLYTLWIFQLLELILEFLYIVAAVVPCLVLRIRRGSHNMEVDVPQTN</sequence>
<evidence type="ECO:0000313" key="4">
    <source>
        <dbReference type="RefSeq" id="XP_022327633.1"/>
    </source>
</evidence>
<keyword evidence="1" id="KW-1133">Transmembrane helix</keyword>
<feature type="transmembrane region" description="Helical" evidence="1">
    <location>
        <begin position="20"/>
        <end position="40"/>
    </location>
</feature>
<dbReference type="KEGG" id="cvn:111126964"/>
<proteinExistence type="predicted"/>
<name>A0A8B8DIE1_CRAVI</name>
<evidence type="ECO:0000313" key="2">
    <source>
        <dbReference type="Proteomes" id="UP000694844"/>
    </source>
</evidence>
<keyword evidence="1" id="KW-0812">Transmembrane</keyword>
<feature type="transmembrane region" description="Helical" evidence="1">
    <location>
        <begin position="87"/>
        <end position="106"/>
    </location>
</feature>